<dbReference type="HOGENOM" id="CLU_1860036_0_0_1"/>
<reference evidence="2 3" key="1">
    <citation type="submission" date="2014-04" db="EMBL/GenBank/DDBJ databases">
        <authorList>
            <consortium name="DOE Joint Genome Institute"/>
            <person name="Kuo A."/>
            <person name="Kohler A."/>
            <person name="Jargeat P."/>
            <person name="Nagy L.G."/>
            <person name="Floudas D."/>
            <person name="Copeland A."/>
            <person name="Barry K.W."/>
            <person name="Cichocki N."/>
            <person name="Veneault-Fourrey C."/>
            <person name="LaButti K."/>
            <person name="Lindquist E.A."/>
            <person name="Lipzen A."/>
            <person name="Lundell T."/>
            <person name="Morin E."/>
            <person name="Murat C."/>
            <person name="Sun H."/>
            <person name="Tunlid A."/>
            <person name="Henrissat B."/>
            <person name="Grigoriev I.V."/>
            <person name="Hibbett D.S."/>
            <person name="Martin F."/>
            <person name="Nordberg H.P."/>
            <person name="Cantor M.N."/>
            <person name="Hua S.X."/>
        </authorList>
    </citation>
    <scope>NUCLEOTIDE SEQUENCE [LARGE SCALE GENOMIC DNA]</scope>
    <source>
        <strain evidence="2 3">Ve08.2h10</strain>
    </source>
</reference>
<proteinExistence type="predicted"/>
<dbReference type="InParanoid" id="A0A0D0CZA8"/>
<dbReference type="OrthoDB" id="3260017at2759"/>
<gene>
    <name evidence="2" type="ORF">PAXRUDRAFT_179860</name>
</gene>
<protein>
    <submittedName>
        <fullName evidence="2">Uncharacterized protein</fullName>
    </submittedName>
</protein>
<feature type="non-terminal residue" evidence="2">
    <location>
        <position position="165"/>
    </location>
</feature>
<evidence type="ECO:0000313" key="3">
    <source>
        <dbReference type="Proteomes" id="UP000054538"/>
    </source>
</evidence>
<sequence length="165" mass="18087">NGANCALDANGTLKDASEITFYKSETDEQPISLVTKDKSKQNSSSINQHTDLGNALLNSGAVPAQRVGGSCVRRLAWKLTSDKNVEASASKLPAFKRKRTDTVTEPSMSITKHPRPSNSAHSHQTVLSDDDQGAQITQDADSKVPQPKGEYYLFILYLLLYKCFR</sequence>
<dbReference type="AlphaFoldDB" id="A0A0D0CZA8"/>
<evidence type="ECO:0000313" key="2">
    <source>
        <dbReference type="EMBL" id="KIK72824.1"/>
    </source>
</evidence>
<feature type="compositionally biased region" description="Polar residues" evidence="1">
    <location>
        <begin position="103"/>
        <end position="127"/>
    </location>
</feature>
<keyword evidence="3" id="KW-1185">Reference proteome</keyword>
<name>A0A0D0CZA8_9AGAM</name>
<evidence type="ECO:0000256" key="1">
    <source>
        <dbReference type="SAM" id="MobiDB-lite"/>
    </source>
</evidence>
<feature type="region of interest" description="Disordered" evidence="1">
    <location>
        <begin position="84"/>
        <end position="143"/>
    </location>
</feature>
<dbReference type="EMBL" id="KN830401">
    <property type="protein sequence ID" value="KIK72824.1"/>
    <property type="molecule type" value="Genomic_DNA"/>
</dbReference>
<organism evidence="2 3">
    <name type="scientific">Paxillus rubicundulus Ve08.2h10</name>
    <dbReference type="NCBI Taxonomy" id="930991"/>
    <lineage>
        <taxon>Eukaryota</taxon>
        <taxon>Fungi</taxon>
        <taxon>Dikarya</taxon>
        <taxon>Basidiomycota</taxon>
        <taxon>Agaricomycotina</taxon>
        <taxon>Agaricomycetes</taxon>
        <taxon>Agaricomycetidae</taxon>
        <taxon>Boletales</taxon>
        <taxon>Paxilineae</taxon>
        <taxon>Paxillaceae</taxon>
        <taxon>Paxillus</taxon>
    </lineage>
</organism>
<accession>A0A0D0CZA8</accession>
<dbReference type="Proteomes" id="UP000054538">
    <property type="component" value="Unassembled WGS sequence"/>
</dbReference>
<reference evidence="3" key="2">
    <citation type="submission" date="2015-01" db="EMBL/GenBank/DDBJ databases">
        <title>Evolutionary Origins and Diversification of the Mycorrhizal Mutualists.</title>
        <authorList>
            <consortium name="DOE Joint Genome Institute"/>
            <consortium name="Mycorrhizal Genomics Consortium"/>
            <person name="Kohler A."/>
            <person name="Kuo A."/>
            <person name="Nagy L.G."/>
            <person name="Floudas D."/>
            <person name="Copeland A."/>
            <person name="Barry K.W."/>
            <person name="Cichocki N."/>
            <person name="Veneault-Fourrey C."/>
            <person name="LaButti K."/>
            <person name="Lindquist E.A."/>
            <person name="Lipzen A."/>
            <person name="Lundell T."/>
            <person name="Morin E."/>
            <person name="Murat C."/>
            <person name="Riley R."/>
            <person name="Ohm R."/>
            <person name="Sun H."/>
            <person name="Tunlid A."/>
            <person name="Henrissat B."/>
            <person name="Grigoriev I.V."/>
            <person name="Hibbett D.S."/>
            <person name="Martin F."/>
        </authorList>
    </citation>
    <scope>NUCLEOTIDE SEQUENCE [LARGE SCALE GENOMIC DNA]</scope>
    <source>
        <strain evidence="3">Ve08.2h10</strain>
    </source>
</reference>